<dbReference type="PROSITE" id="PS50023">
    <property type="entry name" value="LIM_DOMAIN_2"/>
    <property type="match status" value="3"/>
</dbReference>
<evidence type="ECO:0000256" key="7">
    <source>
        <dbReference type="PROSITE-ProRule" id="PRU00125"/>
    </source>
</evidence>
<feature type="domain" description="LIM zinc-binding" evidence="9">
    <location>
        <begin position="652"/>
        <end position="710"/>
    </location>
</feature>
<keyword evidence="4" id="KW-0677">Repeat</keyword>
<feature type="domain" description="LIM zinc-binding" evidence="9">
    <location>
        <begin position="771"/>
        <end position="830"/>
    </location>
</feature>
<keyword evidence="6 7" id="KW-0440">LIM domain</keyword>
<dbReference type="GO" id="GO:0046872">
    <property type="term" value="F:metal ion binding"/>
    <property type="evidence" value="ECO:0007669"/>
    <property type="project" value="UniProtKB-KW"/>
</dbReference>
<dbReference type="PANTHER" id="PTHR24214">
    <property type="entry name" value="PDZ AND LIM DOMAIN PROTEIN ZASP"/>
    <property type="match status" value="1"/>
</dbReference>
<dbReference type="InterPro" id="IPR036034">
    <property type="entry name" value="PDZ_sf"/>
</dbReference>
<evidence type="ECO:0000256" key="1">
    <source>
        <dbReference type="ARBA" id="ARBA00004496"/>
    </source>
</evidence>
<reference evidence="11" key="2">
    <citation type="submission" date="2025-09" db="UniProtKB">
        <authorList>
            <consortium name="Ensembl"/>
        </authorList>
    </citation>
    <scope>IDENTIFICATION</scope>
</reference>
<feature type="domain" description="PDZ" evidence="10">
    <location>
        <begin position="142"/>
        <end position="217"/>
    </location>
</feature>
<dbReference type="FunFam" id="2.10.110.10:FF:000020">
    <property type="entry name" value="PDZ and LIM domain protein 5"/>
    <property type="match status" value="1"/>
</dbReference>
<accession>A0A8C3HHC2</accession>
<feature type="region of interest" description="Disordered" evidence="8">
    <location>
        <begin position="74"/>
        <end position="111"/>
    </location>
</feature>
<sequence>MQGNLHWAVNNTLHPMRLVHWSLAALSCRPGPLFVHVQSFGSAVPAFNPPPGCPPRAVCQGFLLSRLRRGELPHPSWAAGEEQREAEVKTSPAGRSSSLSQALRTPCSSAPRGGCSLPGILLSGIRPSASNTMSNYSVSLVGPAPWGFRLQGGKDFNMPLTISRLNDGGKAARAQVGIGDVVLTIDGTSTDGMTHLEAQNKIKACTGNLNMNLQRAHSAPKPDPVPVQKGEPKEVVKPVPIASAVAPKVTSTVNMAYNKTPRPFGAVPSAKVTSIPSPSSAFTPAHATATSCTSPPPLATVTPPPFTASGLHVNAKSSTDQRSPALNAAKTAVNVPWQPNTYNTTLNTYSNDNAQDVAEGQRRGFKESQVDNKQQNGPPRKHIVDTYTEFSHTPTHRDASKKRLIEDTEDWHPRTGTTQSRSFRILAQITGTEHMKEPETETTKKTNFYTRKALPENPSEDLPKFSPIPVPSPSRQSLKVISSAAAAVSAAVAVRARLSDPNVYRSLLDALLITPITKPPPLQSIRPSRKSTSALELQKKESDSLEASQPVAYAAASVRSMPVSPDKTDTRPAAANITSATAFKPTGPQSAVKYSGWQPSNQPAPASGWTSNNMTPSGATAPSDKSVTQPQLTEQDTLVQRAEHIPAGKRTPMCAQCNQVIRGPFLVALGKSWHPEEFNCAHCRTSMAYIGFVEEKGALYCEICYEKFFAPECSRCQRKILGEVINALKQTWHVSCFVCVACHNPIRNNVFHLEDGDPYCETDYYALFGTMCYGCEFPIEAGDRFLEALGHTWHDTCFVCSVCCDSLEGQTFFSKKDKPLCKKHAHSVNF</sequence>
<dbReference type="Gene3D" id="2.30.42.10">
    <property type="match status" value="1"/>
</dbReference>
<dbReference type="Gene3D" id="2.10.110.10">
    <property type="entry name" value="Cysteine Rich Protein"/>
    <property type="match status" value="3"/>
</dbReference>
<dbReference type="SUPFAM" id="SSF57716">
    <property type="entry name" value="Glucocorticoid receptor-like (DNA-binding domain)"/>
    <property type="match status" value="3"/>
</dbReference>
<dbReference type="InterPro" id="IPR001478">
    <property type="entry name" value="PDZ"/>
</dbReference>
<evidence type="ECO:0000313" key="12">
    <source>
        <dbReference type="Proteomes" id="UP000694380"/>
    </source>
</evidence>
<dbReference type="GO" id="GO:0051371">
    <property type="term" value="F:muscle alpha-actinin binding"/>
    <property type="evidence" value="ECO:0007669"/>
    <property type="project" value="TreeGrafter"/>
</dbReference>
<keyword evidence="2" id="KW-0963">Cytoplasm</keyword>
<dbReference type="Pfam" id="PF00595">
    <property type="entry name" value="PDZ"/>
    <property type="match status" value="1"/>
</dbReference>
<protein>
    <submittedName>
        <fullName evidence="11">PDZ and LIM domain 5</fullName>
    </submittedName>
</protein>
<feature type="region of interest" description="Disordered" evidence="8">
    <location>
        <begin position="357"/>
        <end position="381"/>
    </location>
</feature>
<keyword evidence="12" id="KW-1185">Reference proteome</keyword>
<keyword evidence="3 7" id="KW-0479">Metal-binding</keyword>
<dbReference type="PROSITE" id="PS00478">
    <property type="entry name" value="LIM_DOMAIN_1"/>
    <property type="match status" value="1"/>
</dbReference>
<proteinExistence type="predicted"/>
<dbReference type="CDD" id="cd09457">
    <property type="entry name" value="LIM2_ENH"/>
    <property type="match status" value="1"/>
</dbReference>
<dbReference type="GO" id="GO:0003779">
    <property type="term" value="F:actin binding"/>
    <property type="evidence" value="ECO:0007669"/>
    <property type="project" value="TreeGrafter"/>
</dbReference>
<dbReference type="GO" id="GO:0030018">
    <property type="term" value="C:Z disc"/>
    <property type="evidence" value="ECO:0007669"/>
    <property type="project" value="TreeGrafter"/>
</dbReference>
<dbReference type="PANTHER" id="PTHR24214:SF32">
    <property type="entry name" value="PDZ AND LIM DOMAIN PROTEIN 5"/>
    <property type="match status" value="1"/>
</dbReference>
<dbReference type="FunFam" id="2.30.42.10:FF:000019">
    <property type="entry name" value="LIM domain binding 3 isoform 1"/>
    <property type="match status" value="1"/>
</dbReference>
<dbReference type="GeneTree" id="ENSGT00940000155292"/>
<organism evidence="11 12">
    <name type="scientific">Chrysemys picta bellii</name>
    <name type="common">Western painted turtle</name>
    <name type="synonym">Emys bellii</name>
    <dbReference type="NCBI Taxonomy" id="8478"/>
    <lineage>
        <taxon>Eukaryota</taxon>
        <taxon>Metazoa</taxon>
        <taxon>Chordata</taxon>
        <taxon>Craniata</taxon>
        <taxon>Vertebrata</taxon>
        <taxon>Euteleostomi</taxon>
        <taxon>Archelosauria</taxon>
        <taxon>Testudinata</taxon>
        <taxon>Testudines</taxon>
        <taxon>Cryptodira</taxon>
        <taxon>Durocryptodira</taxon>
        <taxon>Testudinoidea</taxon>
        <taxon>Emydidae</taxon>
        <taxon>Chrysemys</taxon>
    </lineage>
</organism>
<dbReference type="SMART" id="SM00132">
    <property type="entry name" value="LIM"/>
    <property type="match status" value="3"/>
</dbReference>
<feature type="domain" description="LIM zinc-binding" evidence="9">
    <location>
        <begin position="711"/>
        <end position="770"/>
    </location>
</feature>
<dbReference type="SMART" id="SM00228">
    <property type="entry name" value="PDZ"/>
    <property type="match status" value="1"/>
</dbReference>
<feature type="compositionally biased region" description="Polar residues" evidence="8">
    <location>
        <begin position="597"/>
        <end position="632"/>
    </location>
</feature>
<evidence type="ECO:0000256" key="6">
    <source>
        <dbReference type="ARBA" id="ARBA00023038"/>
    </source>
</evidence>
<dbReference type="CDD" id="cd09453">
    <property type="entry name" value="LIM1_ENH"/>
    <property type="match status" value="1"/>
</dbReference>
<dbReference type="AlphaFoldDB" id="A0A8C3HHC2"/>
<dbReference type="InterPro" id="IPR031847">
    <property type="entry name" value="PDLI1-4/Zasp-like_mid"/>
</dbReference>
<feature type="region of interest" description="Disordered" evidence="8">
    <location>
        <begin position="578"/>
        <end position="632"/>
    </location>
</feature>
<feature type="compositionally biased region" description="Polar residues" evidence="8">
    <location>
        <begin position="93"/>
        <end position="108"/>
    </location>
</feature>
<evidence type="ECO:0000259" key="9">
    <source>
        <dbReference type="PROSITE" id="PS50023"/>
    </source>
</evidence>
<reference evidence="11" key="1">
    <citation type="submission" date="2025-08" db="UniProtKB">
        <authorList>
            <consortium name="Ensembl"/>
        </authorList>
    </citation>
    <scope>IDENTIFICATION</scope>
</reference>
<dbReference type="GO" id="GO:0030036">
    <property type="term" value="P:actin cytoskeleton organization"/>
    <property type="evidence" value="ECO:0007669"/>
    <property type="project" value="TreeGrafter"/>
</dbReference>
<dbReference type="InterPro" id="IPR001781">
    <property type="entry name" value="Znf_LIM"/>
</dbReference>
<dbReference type="Proteomes" id="UP000694380">
    <property type="component" value="Unplaced"/>
</dbReference>
<dbReference type="Pfam" id="PF00412">
    <property type="entry name" value="LIM"/>
    <property type="match status" value="3"/>
</dbReference>
<dbReference type="GO" id="GO:0031941">
    <property type="term" value="C:filamentous actin"/>
    <property type="evidence" value="ECO:0007669"/>
    <property type="project" value="TreeGrafter"/>
</dbReference>
<feature type="compositionally biased region" description="Basic and acidic residues" evidence="8">
    <location>
        <begin position="359"/>
        <end position="370"/>
    </location>
</feature>
<dbReference type="SUPFAM" id="SSF50156">
    <property type="entry name" value="PDZ domain-like"/>
    <property type="match status" value="1"/>
</dbReference>
<dbReference type="Ensembl" id="ENSCPBT00000021459.1">
    <property type="protein sequence ID" value="ENSCPBP00000018161.1"/>
    <property type="gene ID" value="ENSCPBG00000013244.1"/>
</dbReference>
<evidence type="ECO:0000259" key="10">
    <source>
        <dbReference type="PROSITE" id="PS50106"/>
    </source>
</evidence>
<dbReference type="GO" id="GO:0001725">
    <property type="term" value="C:stress fiber"/>
    <property type="evidence" value="ECO:0007669"/>
    <property type="project" value="TreeGrafter"/>
</dbReference>
<comment type="subcellular location">
    <subcellularLocation>
        <location evidence="1">Cytoplasm</location>
    </subcellularLocation>
</comment>
<dbReference type="CDD" id="cd09459">
    <property type="entry name" value="LIM3_ENH"/>
    <property type="match status" value="1"/>
</dbReference>
<evidence type="ECO:0000256" key="4">
    <source>
        <dbReference type="ARBA" id="ARBA00022737"/>
    </source>
</evidence>
<name>A0A8C3HHC2_CHRPI</name>
<feature type="region of interest" description="Disordered" evidence="8">
    <location>
        <begin position="518"/>
        <end position="548"/>
    </location>
</feature>
<gene>
    <name evidence="11" type="primary">PDLIM5</name>
</gene>
<dbReference type="GO" id="GO:0061061">
    <property type="term" value="P:muscle structure development"/>
    <property type="evidence" value="ECO:0007669"/>
    <property type="project" value="TreeGrafter"/>
</dbReference>
<evidence type="ECO:0000313" key="11">
    <source>
        <dbReference type="Ensembl" id="ENSCPBP00000018161.1"/>
    </source>
</evidence>
<evidence type="ECO:0000256" key="5">
    <source>
        <dbReference type="ARBA" id="ARBA00022833"/>
    </source>
</evidence>
<dbReference type="InterPro" id="IPR050604">
    <property type="entry name" value="PDZ-LIM_domain"/>
</dbReference>
<dbReference type="GO" id="GO:0007507">
    <property type="term" value="P:heart development"/>
    <property type="evidence" value="ECO:0007669"/>
    <property type="project" value="TreeGrafter"/>
</dbReference>
<dbReference type="CDD" id="cd06753">
    <property type="entry name" value="PDZ_PDLIM-like"/>
    <property type="match status" value="1"/>
</dbReference>
<dbReference type="GO" id="GO:0005912">
    <property type="term" value="C:adherens junction"/>
    <property type="evidence" value="ECO:0007669"/>
    <property type="project" value="TreeGrafter"/>
</dbReference>
<dbReference type="PROSITE" id="PS50106">
    <property type="entry name" value="PDZ"/>
    <property type="match status" value="1"/>
</dbReference>
<dbReference type="FunFam" id="2.10.110.10:FF:000014">
    <property type="entry name" value="PDZ and LIM domain protein 5"/>
    <property type="match status" value="1"/>
</dbReference>
<evidence type="ECO:0000256" key="8">
    <source>
        <dbReference type="SAM" id="MobiDB-lite"/>
    </source>
</evidence>
<evidence type="ECO:0000256" key="3">
    <source>
        <dbReference type="ARBA" id="ARBA00022723"/>
    </source>
</evidence>
<dbReference type="FunFam" id="2.10.110.10:FF:000010">
    <property type="entry name" value="PDZ and LIM domain protein 5"/>
    <property type="match status" value="1"/>
</dbReference>
<evidence type="ECO:0000256" key="2">
    <source>
        <dbReference type="ARBA" id="ARBA00022490"/>
    </source>
</evidence>
<dbReference type="Pfam" id="PF15936">
    <property type="entry name" value="DUF4749"/>
    <property type="match status" value="1"/>
</dbReference>
<keyword evidence="5 7" id="KW-0862">Zinc</keyword>